<dbReference type="Pfam" id="PF13540">
    <property type="entry name" value="RCC1_2"/>
    <property type="match status" value="1"/>
</dbReference>
<dbReference type="Proteomes" id="UP000239899">
    <property type="component" value="Unassembled WGS sequence"/>
</dbReference>
<comment type="caution">
    <text evidence="5">The sequence shown here is derived from an EMBL/GenBank/DDBJ whole genome shotgun (WGS) entry which is preliminary data.</text>
</comment>
<dbReference type="InterPro" id="IPR000408">
    <property type="entry name" value="Reg_chr_condens"/>
</dbReference>
<dbReference type="GO" id="GO:0005737">
    <property type="term" value="C:cytoplasm"/>
    <property type="evidence" value="ECO:0007669"/>
    <property type="project" value="TreeGrafter"/>
</dbReference>
<feature type="transmembrane region" description="Helical" evidence="3">
    <location>
        <begin position="328"/>
        <end position="350"/>
    </location>
</feature>
<keyword evidence="3" id="KW-0472">Membrane</keyword>
<feature type="repeat" description="RCC1" evidence="1">
    <location>
        <begin position="161"/>
        <end position="210"/>
    </location>
</feature>
<dbReference type="EMBL" id="LHPG02000029">
    <property type="protein sequence ID" value="PRW05781.1"/>
    <property type="molecule type" value="Genomic_DNA"/>
</dbReference>
<dbReference type="AlphaFoldDB" id="A0A2P6TB54"/>
<dbReference type="STRING" id="3076.A0A2P6TB54"/>
<dbReference type="Pfam" id="PF00415">
    <property type="entry name" value="RCC1"/>
    <property type="match status" value="1"/>
</dbReference>
<feature type="chain" id="PRO_5015200495" evidence="4">
    <location>
        <begin position="25"/>
        <end position="418"/>
    </location>
</feature>
<evidence type="ECO:0000313" key="5">
    <source>
        <dbReference type="EMBL" id="PRW05781.1"/>
    </source>
</evidence>
<dbReference type="OrthoDB" id="61110at2759"/>
<feature type="compositionally biased region" description="Low complexity" evidence="2">
    <location>
        <begin position="269"/>
        <end position="279"/>
    </location>
</feature>
<dbReference type="PANTHER" id="PTHR45982">
    <property type="entry name" value="REGULATOR OF CHROMOSOME CONDENSATION"/>
    <property type="match status" value="1"/>
</dbReference>
<dbReference type="InterPro" id="IPR051553">
    <property type="entry name" value="Ran_GTPase-activating"/>
</dbReference>
<dbReference type="Gene3D" id="2.130.10.30">
    <property type="entry name" value="Regulator of chromosome condensation 1/beta-lactamase-inhibitor protein II"/>
    <property type="match status" value="2"/>
</dbReference>
<organism evidence="5 6">
    <name type="scientific">Chlorella sorokiniana</name>
    <name type="common">Freshwater green alga</name>
    <dbReference type="NCBI Taxonomy" id="3076"/>
    <lineage>
        <taxon>Eukaryota</taxon>
        <taxon>Viridiplantae</taxon>
        <taxon>Chlorophyta</taxon>
        <taxon>core chlorophytes</taxon>
        <taxon>Trebouxiophyceae</taxon>
        <taxon>Chlorellales</taxon>
        <taxon>Chlorellaceae</taxon>
        <taxon>Chlorella clade</taxon>
        <taxon>Chlorella</taxon>
    </lineage>
</organism>
<keyword evidence="3" id="KW-1133">Transmembrane helix</keyword>
<keyword evidence="4" id="KW-0732">Signal</keyword>
<keyword evidence="6" id="KW-1185">Reference proteome</keyword>
<protein>
    <submittedName>
        <fullName evidence="5">Regulator of chromosome condensation RCC1</fullName>
    </submittedName>
</protein>
<feature type="compositionally biased region" description="Low complexity" evidence="2">
    <location>
        <begin position="287"/>
        <end position="326"/>
    </location>
</feature>
<feature type="signal peptide" evidence="4">
    <location>
        <begin position="1"/>
        <end position="24"/>
    </location>
</feature>
<evidence type="ECO:0000256" key="1">
    <source>
        <dbReference type="PROSITE-ProRule" id="PRU00235"/>
    </source>
</evidence>
<keyword evidence="3" id="KW-0812">Transmembrane</keyword>
<reference evidence="5 6" key="1">
    <citation type="journal article" date="2018" name="Plant J.">
        <title>Genome sequences of Chlorella sorokiniana UTEX 1602 and Micractinium conductrix SAG 241.80: implications to maltose excretion by a green alga.</title>
        <authorList>
            <person name="Arriola M.B."/>
            <person name="Velmurugan N."/>
            <person name="Zhang Y."/>
            <person name="Plunkett M.H."/>
            <person name="Hondzo H."/>
            <person name="Barney B.M."/>
        </authorList>
    </citation>
    <scope>NUCLEOTIDE SEQUENCE [LARGE SCALE GENOMIC DNA]</scope>
    <source>
        <strain evidence="6">UTEX 1602</strain>
    </source>
</reference>
<sequence length="418" mass="41670">MASKPIALGLLCVLAFIGGRQAVAQNITVCWGDGSFGNLGNGVGTGVGDSYQSNVPVEVSGSHLFTAVCTGLTHSCALEASGQAWCWGENTAGYLGNGNNVNSAIPVACWGDNSVGQLGAGVPLTAGAVTESSTPIKVAGSYQYISSAYYHSCAVEWPKSPQAWCWGGGEGGVLGTGSNSDQTAPTAVAGGRDFDMVAAGVTQTCAIARDRSAWCWGVNDNYGKLGDGGVGGGPTPVKVAGDYSFLTLGPSFDRHMCAIATKQAGQGVSPPAAAASPSPSSSPSPSPSTTEAASPSPRLSPVPSSSPALAVPSPSTTTTTTSSSSVPIGAIVGGAAAGAVVLCVLAFLALRPGKGWLLRKPLASGPENGGSSKPASMYDSSSPLPQHCCATTWRRLARSPPCSLALTTYPPATSAALG</sequence>
<dbReference type="PROSITE" id="PS50012">
    <property type="entry name" value="RCC1_3"/>
    <property type="match status" value="1"/>
</dbReference>
<evidence type="ECO:0000313" key="6">
    <source>
        <dbReference type="Proteomes" id="UP000239899"/>
    </source>
</evidence>
<evidence type="ECO:0000256" key="4">
    <source>
        <dbReference type="SAM" id="SignalP"/>
    </source>
</evidence>
<dbReference type="SUPFAM" id="SSF50985">
    <property type="entry name" value="RCC1/BLIP-II"/>
    <property type="match status" value="1"/>
</dbReference>
<gene>
    <name evidence="5" type="ORF">C2E21_9518</name>
</gene>
<feature type="region of interest" description="Disordered" evidence="2">
    <location>
        <begin position="267"/>
        <end position="326"/>
    </location>
</feature>
<proteinExistence type="predicted"/>
<accession>A0A2P6TB54</accession>
<dbReference type="PANTHER" id="PTHR45982:SF1">
    <property type="entry name" value="REGULATOR OF CHROMOSOME CONDENSATION"/>
    <property type="match status" value="1"/>
</dbReference>
<name>A0A2P6TB54_CHLSO</name>
<evidence type="ECO:0000256" key="2">
    <source>
        <dbReference type="SAM" id="MobiDB-lite"/>
    </source>
</evidence>
<evidence type="ECO:0000256" key="3">
    <source>
        <dbReference type="SAM" id="Phobius"/>
    </source>
</evidence>
<dbReference type="InterPro" id="IPR009091">
    <property type="entry name" value="RCC1/BLIP-II"/>
</dbReference>
<dbReference type="GO" id="GO:0005085">
    <property type="term" value="F:guanyl-nucleotide exchange factor activity"/>
    <property type="evidence" value="ECO:0007669"/>
    <property type="project" value="TreeGrafter"/>
</dbReference>